<comment type="caution">
    <text evidence="7">The sequence shown here is derived from an EMBL/GenBank/DDBJ whole genome shotgun (WGS) entry which is preliminary data.</text>
</comment>
<keyword evidence="3 5" id="KW-1133">Transmembrane helix</keyword>
<keyword evidence="8" id="KW-1185">Reference proteome</keyword>
<dbReference type="RefSeq" id="WP_019618468.1">
    <property type="nucleotide sequence ID" value="NZ_JBHUNE010000006.1"/>
</dbReference>
<dbReference type="InterPro" id="IPR049453">
    <property type="entry name" value="Memb_transporter_dom"/>
</dbReference>
<feature type="transmembrane region" description="Helical" evidence="5">
    <location>
        <begin position="356"/>
        <end position="373"/>
    </location>
</feature>
<evidence type="ECO:0000313" key="7">
    <source>
        <dbReference type="EMBL" id="MFD2758014.1"/>
    </source>
</evidence>
<feature type="transmembrane region" description="Helical" evidence="5">
    <location>
        <begin position="39"/>
        <end position="63"/>
    </location>
</feature>
<proteinExistence type="predicted"/>
<evidence type="ECO:0000256" key="5">
    <source>
        <dbReference type="SAM" id="Phobius"/>
    </source>
</evidence>
<feature type="domain" description="Integral membrane bound transporter" evidence="6">
    <location>
        <begin position="236"/>
        <end position="365"/>
    </location>
</feature>
<dbReference type="EMBL" id="JBHUNE010000006">
    <property type="protein sequence ID" value="MFD2758014.1"/>
    <property type="molecule type" value="Genomic_DNA"/>
</dbReference>
<evidence type="ECO:0000256" key="1">
    <source>
        <dbReference type="ARBA" id="ARBA00004141"/>
    </source>
</evidence>
<evidence type="ECO:0000313" key="8">
    <source>
        <dbReference type="Proteomes" id="UP001597492"/>
    </source>
</evidence>
<accession>A0ABW5V008</accession>
<organism evidence="7 8">
    <name type="scientific">Gulosibacter faecalis</name>
    <dbReference type="NCBI Taxonomy" id="272240"/>
    <lineage>
        <taxon>Bacteria</taxon>
        <taxon>Bacillati</taxon>
        <taxon>Actinomycetota</taxon>
        <taxon>Actinomycetes</taxon>
        <taxon>Micrococcales</taxon>
        <taxon>Microbacteriaceae</taxon>
        <taxon>Gulosibacter</taxon>
    </lineage>
</organism>
<feature type="transmembrane region" description="Helical" evidence="5">
    <location>
        <begin position="275"/>
        <end position="305"/>
    </location>
</feature>
<evidence type="ECO:0000256" key="2">
    <source>
        <dbReference type="ARBA" id="ARBA00022692"/>
    </source>
</evidence>
<feature type="transmembrane region" description="Helical" evidence="5">
    <location>
        <begin position="317"/>
        <end position="336"/>
    </location>
</feature>
<feature type="transmembrane region" description="Helical" evidence="5">
    <location>
        <begin position="124"/>
        <end position="144"/>
    </location>
</feature>
<evidence type="ECO:0000259" key="6">
    <source>
        <dbReference type="Pfam" id="PF13515"/>
    </source>
</evidence>
<dbReference type="Pfam" id="PF13515">
    <property type="entry name" value="FUSC_2"/>
    <property type="match status" value="1"/>
</dbReference>
<gene>
    <name evidence="7" type="ORF">ACFSW7_06455</name>
</gene>
<comment type="subcellular location">
    <subcellularLocation>
        <location evidence="1">Membrane</location>
        <topology evidence="1">Multi-pass membrane protein</topology>
    </subcellularLocation>
</comment>
<reference evidence="8" key="1">
    <citation type="journal article" date="2019" name="Int. J. Syst. Evol. Microbiol.">
        <title>The Global Catalogue of Microorganisms (GCM) 10K type strain sequencing project: providing services to taxonomists for standard genome sequencing and annotation.</title>
        <authorList>
            <consortium name="The Broad Institute Genomics Platform"/>
            <consortium name="The Broad Institute Genome Sequencing Center for Infectious Disease"/>
            <person name="Wu L."/>
            <person name="Ma J."/>
        </authorList>
    </citation>
    <scope>NUCLEOTIDE SEQUENCE [LARGE SCALE GENOMIC DNA]</scope>
    <source>
        <strain evidence="8">TISTR 1514</strain>
    </source>
</reference>
<feature type="transmembrane region" description="Helical" evidence="5">
    <location>
        <begin position="216"/>
        <end position="239"/>
    </location>
</feature>
<name>A0ABW5V008_9MICO</name>
<feature type="transmembrane region" description="Helical" evidence="5">
    <location>
        <begin position="173"/>
        <end position="195"/>
    </location>
</feature>
<keyword evidence="4 5" id="KW-0472">Membrane</keyword>
<feature type="transmembrane region" description="Helical" evidence="5">
    <location>
        <begin position="84"/>
        <end position="104"/>
    </location>
</feature>
<sequence>MPADNASQGSAARAPRLSLFELGPANRDHEVAIRCSITVLVPLFVLLAIGRLDLAVFASFGAFPSIYGRNVSHGARLHMQLRAGMLMFATLLGAIAAATLLASSPAAEGSMAEGTMAEWPMAEWSMAGVIALVAGITALVTQYWELRPGGSLFFVFAFGAVASMPTQPPIGEAVVTSIVVICWSLAMGMSSRLLGRRFWKPFGWPAGGVFRGDAAAVAYPLVALNVASAAVAGTAALLLSEPWGINHTYWAQLASVVPLAGHPTRLAVNRGLHRVIGTCGGLVIAALASLAHPPLWALILLIALFQGLTELVIVRSYVLGQLFVTPLALLSIELAMQGAGADVHAGALLYDRGLETVIGSAVGIVTVLLPWAVRKVSR</sequence>
<dbReference type="Proteomes" id="UP001597492">
    <property type="component" value="Unassembled WGS sequence"/>
</dbReference>
<keyword evidence="2 5" id="KW-0812">Transmembrane</keyword>
<evidence type="ECO:0000256" key="3">
    <source>
        <dbReference type="ARBA" id="ARBA00022989"/>
    </source>
</evidence>
<protein>
    <submittedName>
        <fullName evidence="7">FUSC family protein</fullName>
    </submittedName>
</protein>
<evidence type="ECO:0000256" key="4">
    <source>
        <dbReference type="ARBA" id="ARBA00023136"/>
    </source>
</evidence>